<feature type="transmembrane region" description="Helical" evidence="11">
    <location>
        <begin position="16"/>
        <end position="36"/>
    </location>
</feature>
<evidence type="ECO:0000256" key="4">
    <source>
        <dbReference type="ARBA" id="ARBA00022481"/>
    </source>
</evidence>
<keyword evidence="6 11" id="KW-0812">Transmembrane</keyword>
<proteinExistence type="inferred from homology"/>
<reference evidence="13 14" key="1">
    <citation type="submission" date="2019-11" db="EMBL/GenBank/DDBJ databases">
        <title>Phenotypic characterization of an OXA-22 and OXA-60 co-producing Ralstonia pickettii clinical strain.</title>
        <authorList>
            <person name="He F."/>
        </authorList>
    </citation>
    <scope>NUCLEOTIDE SEQUENCE [LARGE SCALE GENOMIC DNA]</scope>
    <source>
        <strain evidence="13 14">PSLESD1</strain>
    </source>
</reference>
<dbReference type="InterPro" id="IPR045584">
    <property type="entry name" value="Pilin-like"/>
</dbReference>
<organism evidence="13 14">
    <name type="scientific">Ralstonia pickettii</name>
    <name type="common">Burkholderia pickettii</name>
    <dbReference type="NCBI Taxonomy" id="329"/>
    <lineage>
        <taxon>Bacteria</taxon>
        <taxon>Pseudomonadati</taxon>
        <taxon>Pseudomonadota</taxon>
        <taxon>Betaproteobacteria</taxon>
        <taxon>Burkholderiales</taxon>
        <taxon>Burkholderiaceae</taxon>
        <taxon>Ralstonia</taxon>
    </lineage>
</organism>
<dbReference type="PROSITE" id="PS00409">
    <property type="entry name" value="PROKAR_NTER_METHYL"/>
    <property type="match status" value="1"/>
</dbReference>
<feature type="domain" description="General secretion pathway GspH" evidence="12">
    <location>
        <begin position="52"/>
        <end position="165"/>
    </location>
</feature>
<dbReference type="Proteomes" id="UP000441032">
    <property type="component" value="Unassembled WGS sequence"/>
</dbReference>
<evidence type="ECO:0000256" key="2">
    <source>
        <dbReference type="ARBA" id="ARBA00021549"/>
    </source>
</evidence>
<dbReference type="InterPro" id="IPR022346">
    <property type="entry name" value="T2SS_GspH"/>
</dbReference>
<evidence type="ECO:0000256" key="9">
    <source>
        <dbReference type="ARBA" id="ARBA00025772"/>
    </source>
</evidence>
<keyword evidence="7 11" id="KW-1133">Transmembrane helix</keyword>
<dbReference type="GO" id="GO:0015627">
    <property type="term" value="C:type II protein secretion system complex"/>
    <property type="evidence" value="ECO:0007669"/>
    <property type="project" value="InterPro"/>
</dbReference>
<comment type="similarity">
    <text evidence="9">Belongs to the GSP H family.</text>
</comment>
<dbReference type="SUPFAM" id="SSF54523">
    <property type="entry name" value="Pili subunits"/>
    <property type="match status" value="1"/>
</dbReference>
<evidence type="ECO:0000313" key="13">
    <source>
        <dbReference type="EMBL" id="MRT01060.1"/>
    </source>
</evidence>
<dbReference type="InterPro" id="IPR012902">
    <property type="entry name" value="N_methyl_site"/>
</dbReference>
<dbReference type="GO" id="GO:0015628">
    <property type="term" value="P:protein secretion by the type II secretion system"/>
    <property type="evidence" value="ECO:0007669"/>
    <property type="project" value="InterPro"/>
</dbReference>
<dbReference type="Pfam" id="PF12019">
    <property type="entry name" value="GspH"/>
    <property type="match status" value="1"/>
</dbReference>
<dbReference type="GO" id="GO:0005886">
    <property type="term" value="C:plasma membrane"/>
    <property type="evidence" value="ECO:0007669"/>
    <property type="project" value="UniProtKB-SubCell"/>
</dbReference>
<sequence>MLAITLPMLATRKAGVTLLELVIVLAILTLLAVMAVPPTIDRWQRETVTLLAERLASTISLAQRTAQHRHLQTEIAPRNASSDWASGWELTVLATAGTPGAAAASEREIMVSIPLPTVPAVRLSVPRSKISYEAVGYSRMTEVTGTTVTISSGRHTRLIRVNTVGRPRICDPHADRGGNCRAPNTDP</sequence>
<evidence type="ECO:0000256" key="3">
    <source>
        <dbReference type="ARBA" id="ARBA00022475"/>
    </source>
</evidence>
<evidence type="ECO:0000256" key="11">
    <source>
        <dbReference type="SAM" id="Phobius"/>
    </source>
</evidence>
<comment type="subcellular location">
    <subcellularLocation>
        <location evidence="1">Cell inner membrane</location>
        <topology evidence="1">Single-pass membrane protein</topology>
    </subcellularLocation>
</comment>
<evidence type="ECO:0000256" key="8">
    <source>
        <dbReference type="ARBA" id="ARBA00023136"/>
    </source>
</evidence>
<name>A0A7X2LC71_RALPI</name>
<gene>
    <name evidence="13" type="ORF">GJQ57_20655</name>
</gene>
<dbReference type="Pfam" id="PF07963">
    <property type="entry name" value="N_methyl"/>
    <property type="match status" value="1"/>
</dbReference>
<evidence type="ECO:0000256" key="5">
    <source>
        <dbReference type="ARBA" id="ARBA00022519"/>
    </source>
</evidence>
<comment type="caution">
    <text evidence="13">The sequence shown here is derived from an EMBL/GenBank/DDBJ whole genome shotgun (WGS) entry which is preliminary data.</text>
</comment>
<evidence type="ECO:0000259" key="12">
    <source>
        <dbReference type="Pfam" id="PF12019"/>
    </source>
</evidence>
<evidence type="ECO:0000256" key="7">
    <source>
        <dbReference type="ARBA" id="ARBA00022989"/>
    </source>
</evidence>
<keyword evidence="3" id="KW-1003">Cell membrane</keyword>
<evidence type="ECO:0000256" key="1">
    <source>
        <dbReference type="ARBA" id="ARBA00004377"/>
    </source>
</evidence>
<dbReference type="AlphaFoldDB" id="A0A7X2LC71"/>
<evidence type="ECO:0000313" key="14">
    <source>
        <dbReference type="Proteomes" id="UP000441032"/>
    </source>
</evidence>
<keyword evidence="4" id="KW-0488">Methylation</keyword>
<keyword evidence="8 11" id="KW-0472">Membrane</keyword>
<evidence type="ECO:0000256" key="10">
    <source>
        <dbReference type="ARBA" id="ARBA00030775"/>
    </source>
</evidence>
<dbReference type="NCBIfam" id="TIGR02532">
    <property type="entry name" value="IV_pilin_GFxxxE"/>
    <property type="match status" value="1"/>
</dbReference>
<dbReference type="Gene3D" id="3.55.40.10">
    <property type="entry name" value="minor pseudopilin epsh domain"/>
    <property type="match status" value="1"/>
</dbReference>
<accession>A0A7X2LC71</accession>
<dbReference type="EMBL" id="WJYN01000009">
    <property type="protein sequence ID" value="MRT01060.1"/>
    <property type="molecule type" value="Genomic_DNA"/>
</dbReference>
<protein>
    <recommendedName>
        <fullName evidence="2">Type II secretion system protein H</fullName>
    </recommendedName>
    <alternativeName>
        <fullName evidence="10">General secretion pathway protein H</fullName>
    </alternativeName>
</protein>
<evidence type="ECO:0000256" key="6">
    <source>
        <dbReference type="ARBA" id="ARBA00022692"/>
    </source>
</evidence>
<keyword evidence="5" id="KW-0997">Cell inner membrane</keyword>